<dbReference type="RefSeq" id="WP_377094118.1">
    <property type="nucleotide sequence ID" value="NZ_JBHSJM010000001.1"/>
</dbReference>
<feature type="transmembrane region" description="Helical" evidence="7">
    <location>
        <begin position="171"/>
        <end position="192"/>
    </location>
</feature>
<comment type="subcellular location">
    <subcellularLocation>
        <location evidence="1">Cell membrane</location>
        <topology evidence="1">Multi-pass membrane protein</topology>
    </subcellularLocation>
</comment>
<keyword evidence="5 7" id="KW-1133">Transmembrane helix</keyword>
<reference evidence="10" key="1">
    <citation type="journal article" date="2019" name="Int. J. Syst. Evol. Microbiol.">
        <title>The Global Catalogue of Microorganisms (GCM) 10K type strain sequencing project: providing services to taxonomists for standard genome sequencing and annotation.</title>
        <authorList>
            <consortium name="The Broad Institute Genomics Platform"/>
            <consortium name="The Broad Institute Genome Sequencing Center for Infectious Disease"/>
            <person name="Wu L."/>
            <person name="Ma J."/>
        </authorList>
    </citation>
    <scope>NUCLEOTIDE SEQUENCE [LARGE SCALE GENOMIC DNA]</scope>
    <source>
        <strain evidence="10">JCM 16545</strain>
    </source>
</reference>
<dbReference type="InterPro" id="IPR005115">
    <property type="entry name" value="Gly_transporter"/>
</dbReference>
<feature type="domain" description="Glycine transporter" evidence="8">
    <location>
        <begin position="91"/>
        <end position="162"/>
    </location>
</feature>
<feature type="transmembrane region" description="Helical" evidence="7">
    <location>
        <begin position="63"/>
        <end position="81"/>
    </location>
</feature>
<keyword evidence="4 7" id="KW-0812">Transmembrane</keyword>
<comment type="caution">
    <text evidence="9">The sequence shown here is derived from an EMBL/GenBank/DDBJ whole genome shotgun (WGS) entry which is preliminary data.</text>
</comment>
<evidence type="ECO:0000256" key="3">
    <source>
        <dbReference type="ARBA" id="ARBA00022475"/>
    </source>
</evidence>
<evidence type="ECO:0000256" key="4">
    <source>
        <dbReference type="ARBA" id="ARBA00022692"/>
    </source>
</evidence>
<dbReference type="Proteomes" id="UP001597297">
    <property type="component" value="Unassembled WGS sequence"/>
</dbReference>
<feature type="transmembrane region" description="Helical" evidence="7">
    <location>
        <begin position="28"/>
        <end position="51"/>
    </location>
</feature>
<dbReference type="PANTHER" id="PTHR30506">
    <property type="entry name" value="INNER MEMBRANE PROTEIN"/>
    <property type="match status" value="1"/>
</dbReference>
<evidence type="ECO:0000256" key="2">
    <source>
        <dbReference type="ARBA" id="ARBA00008193"/>
    </source>
</evidence>
<feature type="transmembrane region" description="Helical" evidence="7">
    <location>
        <begin position="147"/>
        <end position="165"/>
    </location>
</feature>
<protein>
    <submittedName>
        <fullName evidence="9">Trimeric intracellular cation channel family protein</fullName>
    </submittedName>
</protein>
<evidence type="ECO:0000259" key="8">
    <source>
        <dbReference type="Pfam" id="PF03458"/>
    </source>
</evidence>
<name>A0ABW5E1X3_9BACT</name>
<evidence type="ECO:0000256" key="1">
    <source>
        <dbReference type="ARBA" id="ARBA00004651"/>
    </source>
</evidence>
<dbReference type="Pfam" id="PF03458">
    <property type="entry name" value="Gly_transporter"/>
    <property type="match status" value="2"/>
</dbReference>
<evidence type="ECO:0000256" key="6">
    <source>
        <dbReference type="ARBA" id="ARBA00023136"/>
    </source>
</evidence>
<proteinExistence type="inferred from homology"/>
<keyword evidence="3" id="KW-1003">Cell membrane</keyword>
<feature type="transmembrane region" description="Helical" evidence="7">
    <location>
        <begin position="88"/>
        <end position="108"/>
    </location>
</feature>
<feature type="transmembrane region" description="Helical" evidence="7">
    <location>
        <begin position="114"/>
        <end position="135"/>
    </location>
</feature>
<sequence length="198" mass="21033">MFYIWDIIGTFIFCVSGALAGKQLKMDYLGLFVMALITGTGGGMLRSILLGDLPPVVFTKPDYVIAAALAVPASMMFGNAWQRHNRIVSIVGALGLGVFACLGARTGIEHGLSWWASIGLGIISATFGGVLRDIIRNEVPLIFRKEIYATAALLGAAMVLTMDAAGLPKDFSLIVASVTTAVIRLLAIRYAINASTHD</sequence>
<comment type="similarity">
    <text evidence="2">Belongs to the UPF0126 family.</text>
</comment>
<dbReference type="EMBL" id="JBHUJC010000024">
    <property type="protein sequence ID" value="MFD2276429.1"/>
    <property type="molecule type" value="Genomic_DNA"/>
</dbReference>
<accession>A0ABW5E1X3</accession>
<keyword evidence="6 7" id="KW-0472">Membrane</keyword>
<dbReference type="PANTHER" id="PTHR30506:SF3">
    <property type="entry name" value="UPF0126 INNER MEMBRANE PROTEIN YADS-RELATED"/>
    <property type="match status" value="1"/>
</dbReference>
<evidence type="ECO:0000256" key="7">
    <source>
        <dbReference type="SAM" id="Phobius"/>
    </source>
</evidence>
<evidence type="ECO:0000256" key="5">
    <source>
        <dbReference type="ARBA" id="ARBA00022989"/>
    </source>
</evidence>
<gene>
    <name evidence="9" type="ORF">ACFSQZ_08105</name>
</gene>
<evidence type="ECO:0000313" key="10">
    <source>
        <dbReference type="Proteomes" id="UP001597297"/>
    </source>
</evidence>
<organism evidence="9 10">
    <name type="scientific">Rubritalea spongiae</name>
    <dbReference type="NCBI Taxonomy" id="430797"/>
    <lineage>
        <taxon>Bacteria</taxon>
        <taxon>Pseudomonadati</taxon>
        <taxon>Verrucomicrobiota</taxon>
        <taxon>Verrucomicrobiia</taxon>
        <taxon>Verrucomicrobiales</taxon>
        <taxon>Rubritaleaceae</taxon>
        <taxon>Rubritalea</taxon>
    </lineage>
</organism>
<keyword evidence="10" id="KW-1185">Reference proteome</keyword>
<feature type="domain" description="Glycine transporter" evidence="8">
    <location>
        <begin position="4"/>
        <end position="76"/>
    </location>
</feature>
<evidence type="ECO:0000313" key="9">
    <source>
        <dbReference type="EMBL" id="MFD2276429.1"/>
    </source>
</evidence>